<name>A0A0M9VRR4_ESCWE</name>
<dbReference type="STRING" id="150374.A0A0M9VRR4"/>
<dbReference type="EMBL" id="LGSR01000029">
    <property type="protein sequence ID" value="KOS16913.1"/>
    <property type="molecule type" value="Genomic_DNA"/>
</dbReference>
<evidence type="ECO:0000256" key="1">
    <source>
        <dbReference type="SAM" id="MobiDB-lite"/>
    </source>
</evidence>
<keyword evidence="3" id="KW-1185">Reference proteome</keyword>
<sequence>MIPGKPALWTPRKGSYQLREDDGIYYRDPNAAAYGDHPMEAAVVSVMKMNSPSSHGHIDLFACGSTLGNLLRFVRGVDHSFRMLVEVVGNTVHLIRRENSPKEQIIGVRGFGHVFTEENTTWEKDVTGSNSHQRIMRYRFDGLDMMVRFQGDGYVKLIDEEEHHHAPTAVGASPQPESLLLNALQALKIREEVRPTLEEALQTVTGGQIVPQDAMFDIKTRSINVKHRDTLGEELPRLWLAQVKRFILAHHTSGKFEDVEIQDVSENIEAWEADNQAALRRDGGADSDEESPEREGDNDLGEFTDDDSENFTACDETCGYCGRCATSLI</sequence>
<evidence type="ECO:0000313" key="3">
    <source>
        <dbReference type="Proteomes" id="UP000053831"/>
    </source>
</evidence>
<feature type="region of interest" description="Disordered" evidence="1">
    <location>
        <begin position="279"/>
        <end position="309"/>
    </location>
</feature>
<organism evidence="2 3">
    <name type="scientific">Escovopsis weberi</name>
    <dbReference type="NCBI Taxonomy" id="150374"/>
    <lineage>
        <taxon>Eukaryota</taxon>
        <taxon>Fungi</taxon>
        <taxon>Dikarya</taxon>
        <taxon>Ascomycota</taxon>
        <taxon>Pezizomycotina</taxon>
        <taxon>Sordariomycetes</taxon>
        <taxon>Hypocreomycetidae</taxon>
        <taxon>Hypocreales</taxon>
        <taxon>Hypocreaceae</taxon>
        <taxon>Escovopsis</taxon>
    </lineage>
</organism>
<proteinExistence type="predicted"/>
<dbReference type="PANTHER" id="PTHR35179:SF2">
    <property type="entry name" value="START DOMAIN-CONTAINING PROTEIN"/>
    <property type="match status" value="1"/>
</dbReference>
<gene>
    <name evidence="2" type="ORF">ESCO_004918</name>
</gene>
<comment type="caution">
    <text evidence="2">The sequence shown here is derived from an EMBL/GenBank/DDBJ whole genome shotgun (WGS) entry which is preliminary data.</text>
</comment>
<accession>A0A0M9VRR4</accession>
<feature type="compositionally biased region" description="Acidic residues" evidence="1">
    <location>
        <begin position="285"/>
        <end position="309"/>
    </location>
</feature>
<reference evidence="2 3" key="1">
    <citation type="submission" date="2015-07" db="EMBL/GenBank/DDBJ databases">
        <title>The genome of the fungus Escovopsis weberi, a specialized disease agent of ant agriculture.</title>
        <authorList>
            <person name="de Man T.J."/>
            <person name="Stajich J.E."/>
            <person name="Kubicek C.P."/>
            <person name="Chenthamara K."/>
            <person name="Atanasova L."/>
            <person name="Druzhinina I.S."/>
            <person name="Birnbaum S."/>
            <person name="Barribeau S.M."/>
            <person name="Teiling C."/>
            <person name="Suen G."/>
            <person name="Currie C."/>
            <person name="Gerardo N.M."/>
        </authorList>
    </citation>
    <scope>NUCLEOTIDE SEQUENCE [LARGE SCALE GENOMIC DNA]</scope>
</reference>
<protein>
    <submittedName>
        <fullName evidence="2">Uncharacterized protein</fullName>
    </submittedName>
</protein>
<dbReference type="OrthoDB" id="5393654at2759"/>
<dbReference type="Proteomes" id="UP000053831">
    <property type="component" value="Unassembled WGS sequence"/>
</dbReference>
<dbReference type="PANTHER" id="PTHR35179">
    <property type="entry name" value="PROTEIN CBG02620"/>
    <property type="match status" value="1"/>
</dbReference>
<evidence type="ECO:0000313" key="2">
    <source>
        <dbReference type="EMBL" id="KOS16913.1"/>
    </source>
</evidence>
<dbReference type="AlphaFoldDB" id="A0A0M9VRR4"/>